<proteinExistence type="predicted"/>
<organism evidence="1 2">
    <name type="scientific">Owenia fusiformis</name>
    <name type="common">Polychaete worm</name>
    <dbReference type="NCBI Taxonomy" id="6347"/>
    <lineage>
        <taxon>Eukaryota</taxon>
        <taxon>Metazoa</taxon>
        <taxon>Spiralia</taxon>
        <taxon>Lophotrochozoa</taxon>
        <taxon>Annelida</taxon>
        <taxon>Polychaeta</taxon>
        <taxon>Sedentaria</taxon>
        <taxon>Canalipalpata</taxon>
        <taxon>Sabellida</taxon>
        <taxon>Oweniida</taxon>
        <taxon>Oweniidae</taxon>
        <taxon>Owenia</taxon>
    </lineage>
</organism>
<dbReference type="Pfam" id="PF00622">
    <property type="entry name" value="SPRY"/>
    <property type="match status" value="1"/>
</dbReference>
<dbReference type="AlphaFoldDB" id="A0A8J1UB29"/>
<dbReference type="Gene3D" id="2.60.120.920">
    <property type="match status" value="1"/>
</dbReference>
<dbReference type="InterPro" id="IPR013320">
    <property type="entry name" value="ConA-like_dom_sf"/>
</dbReference>
<evidence type="ECO:0000313" key="1">
    <source>
        <dbReference type="EMBL" id="CAH1781342.1"/>
    </source>
</evidence>
<dbReference type="SUPFAM" id="SSF49899">
    <property type="entry name" value="Concanavalin A-like lectins/glucanases"/>
    <property type="match status" value="1"/>
</dbReference>
<dbReference type="PANTHER" id="PTHR20951">
    <property type="entry name" value="C13ORF1 PROTEIN-RELATED"/>
    <property type="match status" value="1"/>
</dbReference>
<dbReference type="PANTHER" id="PTHR20951:SF2">
    <property type="entry name" value="SPRY DOMAIN-CONTAINING PROTEIN 7"/>
    <property type="match status" value="1"/>
</dbReference>
<dbReference type="SMART" id="SM00449">
    <property type="entry name" value="SPRY"/>
    <property type="match status" value="1"/>
</dbReference>
<dbReference type="InterPro" id="IPR035766">
    <property type="entry name" value="SPRYD7"/>
</dbReference>
<dbReference type="CDD" id="cd12880">
    <property type="entry name" value="SPRYD7"/>
    <property type="match status" value="1"/>
</dbReference>
<protein>
    <submittedName>
        <fullName evidence="1">Uncharacterized protein</fullName>
    </submittedName>
</protein>
<comment type="caution">
    <text evidence="1">The sequence shown here is derived from an EMBL/GenBank/DDBJ whole genome shotgun (WGS) entry which is preliminary data.</text>
</comment>
<name>A0A8J1UB29_OWEFU</name>
<dbReference type="InterPro" id="IPR043136">
    <property type="entry name" value="B30.2/SPRY_sf"/>
</dbReference>
<dbReference type="Proteomes" id="UP000749559">
    <property type="component" value="Unassembled WGS sequence"/>
</dbReference>
<dbReference type="EMBL" id="CAIIXF020000004">
    <property type="protein sequence ID" value="CAH1781342.1"/>
    <property type="molecule type" value="Genomic_DNA"/>
</dbReference>
<dbReference type="InterPro" id="IPR003877">
    <property type="entry name" value="SPRY_dom"/>
</dbReference>
<dbReference type="OrthoDB" id="40953at2759"/>
<sequence>MAACFCCFGRWSSLLNGPGFNSGHVPLKELPTVQLDTEHMGQDAVIVKNGRRICGTGATLANAPIVQDKAYFEVKIQSTGIWGLGLGTRKVNVNEIPLGSNSESWVLRHNGSIAHNNEQKAKLPEHPSEGDIIGVAFNHIEMNFYMNGKPLNTPITGVKGTVYPIVYVDEGAILDVFFDNFYHSPPDGYTEILVEQSLL</sequence>
<gene>
    <name evidence="1" type="ORF">OFUS_LOCUS7930</name>
</gene>
<keyword evidence="2" id="KW-1185">Reference proteome</keyword>
<reference evidence="1" key="1">
    <citation type="submission" date="2022-03" db="EMBL/GenBank/DDBJ databases">
        <authorList>
            <person name="Martin C."/>
        </authorList>
    </citation>
    <scope>NUCLEOTIDE SEQUENCE</scope>
</reference>
<evidence type="ECO:0000313" key="2">
    <source>
        <dbReference type="Proteomes" id="UP000749559"/>
    </source>
</evidence>
<dbReference type="InterPro" id="IPR001870">
    <property type="entry name" value="B30.2/SPRY"/>
</dbReference>
<accession>A0A8J1UB29</accession>
<dbReference type="PROSITE" id="PS50188">
    <property type="entry name" value="B302_SPRY"/>
    <property type="match status" value="1"/>
</dbReference>